<proteinExistence type="predicted"/>
<dbReference type="RefSeq" id="WP_202066431.1">
    <property type="nucleotide sequence ID" value="NZ_JAEQMY010000243.1"/>
</dbReference>
<dbReference type="InterPro" id="IPR011042">
    <property type="entry name" value="6-blade_b-propeller_TolB-like"/>
</dbReference>
<dbReference type="EMBL" id="JAEQMY010000243">
    <property type="protein sequence ID" value="MBL0408495.1"/>
    <property type="molecule type" value="Genomic_DNA"/>
</dbReference>
<dbReference type="Proteomes" id="UP000605848">
    <property type="component" value="Unassembled WGS sequence"/>
</dbReference>
<organism evidence="1 2">
    <name type="scientific">Microvirga aerilata</name>
    <dbReference type="NCBI Taxonomy" id="670292"/>
    <lineage>
        <taxon>Bacteria</taxon>
        <taxon>Pseudomonadati</taxon>
        <taxon>Pseudomonadota</taxon>
        <taxon>Alphaproteobacteria</taxon>
        <taxon>Hyphomicrobiales</taxon>
        <taxon>Methylobacteriaceae</taxon>
        <taxon>Microvirga</taxon>
    </lineage>
</organism>
<evidence type="ECO:0008006" key="3">
    <source>
        <dbReference type="Google" id="ProtNLM"/>
    </source>
</evidence>
<gene>
    <name evidence="1" type="ORF">JKG68_32040</name>
</gene>
<dbReference type="AlphaFoldDB" id="A0A937D5B4"/>
<dbReference type="Gene3D" id="2.120.10.30">
    <property type="entry name" value="TolB, C-terminal domain"/>
    <property type="match status" value="1"/>
</dbReference>
<feature type="non-terminal residue" evidence="1">
    <location>
        <position position="1"/>
    </location>
</feature>
<keyword evidence="2" id="KW-1185">Reference proteome</keyword>
<sequence length="306" mass="32425">NTGASTSNFKFVPWDDVAELGGLIPNTDGTAPPSITATVVKVTQTTTTSYKNVDAAGYGSGDPSGLAYLPGLQRLLIADSEHDESPYSSAINMFGVQPDGTVTGSYSLTGFTQEPSGLAYNSSNGYLYIADDRLNEVFWVDPANPSVEKGQFDTGHYGLTDTEDLKFDPATGNMFILDGLEKKLFELTAQGALVKSMALPSVMTDAEALAYDPTHEVFFVASGASPDIWGMDRNGKILATISTLGSSSYLNPISGAKPVPKGLELAPSSNPNDGSRMSLFIADYGVDQKNDGRLFEVDLGSGWLIT</sequence>
<evidence type="ECO:0000313" key="1">
    <source>
        <dbReference type="EMBL" id="MBL0408495.1"/>
    </source>
</evidence>
<dbReference type="SUPFAM" id="SSF75011">
    <property type="entry name" value="3-carboxy-cis,cis-mucoante lactonizing enzyme"/>
    <property type="match status" value="1"/>
</dbReference>
<protein>
    <recommendedName>
        <fullName evidence="3">SMP-30/Gluconolactonase/LRE-like region domain-containing protein</fullName>
    </recommendedName>
</protein>
<accession>A0A937D5B4</accession>
<evidence type="ECO:0000313" key="2">
    <source>
        <dbReference type="Proteomes" id="UP000605848"/>
    </source>
</evidence>
<comment type="caution">
    <text evidence="1">The sequence shown here is derived from an EMBL/GenBank/DDBJ whole genome shotgun (WGS) entry which is preliminary data.</text>
</comment>
<reference evidence="1" key="1">
    <citation type="submission" date="2021-01" db="EMBL/GenBank/DDBJ databases">
        <title>Microvirga sp.</title>
        <authorList>
            <person name="Kim M.K."/>
        </authorList>
    </citation>
    <scope>NUCLEOTIDE SEQUENCE</scope>
    <source>
        <strain evidence="1">5420S-16</strain>
    </source>
</reference>
<name>A0A937D5B4_9HYPH</name>